<sequence>MFSKLRLLFLGFDFFKIIFFPYEPLLTNLKTTCELGKMRRLEPFTVLLWRGDYGIWVLLFAFFYVQLSKAFGNLYLLAVNRT</sequence>
<evidence type="ECO:0000313" key="2">
    <source>
        <dbReference type="Proteomes" id="UP000095283"/>
    </source>
</evidence>
<feature type="transmembrane region" description="Helical" evidence="1">
    <location>
        <begin position="53"/>
        <end position="78"/>
    </location>
</feature>
<dbReference type="AlphaFoldDB" id="A0A1I7WHJ2"/>
<name>A0A1I7WHJ2_HETBA</name>
<keyword evidence="2" id="KW-1185">Reference proteome</keyword>
<evidence type="ECO:0000313" key="3">
    <source>
        <dbReference type="WBParaSite" id="Hba_04466"/>
    </source>
</evidence>
<keyword evidence="1" id="KW-0812">Transmembrane</keyword>
<proteinExistence type="predicted"/>
<dbReference type="Proteomes" id="UP000095283">
    <property type="component" value="Unplaced"/>
</dbReference>
<protein>
    <submittedName>
        <fullName evidence="3">Uncharacterized protein</fullName>
    </submittedName>
</protein>
<organism evidence="2 3">
    <name type="scientific">Heterorhabditis bacteriophora</name>
    <name type="common">Entomopathogenic nematode worm</name>
    <dbReference type="NCBI Taxonomy" id="37862"/>
    <lineage>
        <taxon>Eukaryota</taxon>
        <taxon>Metazoa</taxon>
        <taxon>Ecdysozoa</taxon>
        <taxon>Nematoda</taxon>
        <taxon>Chromadorea</taxon>
        <taxon>Rhabditida</taxon>
        <taxon>Rhabditina</taxon>
        <taxon>Rhabditomorpha</taxon>
        <taxon>Strongyloidea</taxon>
        <taxon>Heterorhabditidae</taxon>
        <taxon>Heterorhabditis</taxon>
    </lineage>
</organism>
<keyword evidence="1" id="KW-0472">Membrane</keyword>
<dbReference type="WBParaSite" id="Hba_04466">
    <property type="protein sequence ID" value="Hba_04466"/>
    <property type="gene ID" value="Hba_04466"/>
</dbReference>
<feature type="transmembrane region" description="Helical" evidence="1">
    <location>
        <begin position="7"/>
        <end position="22"/>
    </location>
</feature>
<evidence type="ECO:0000256" key="1">
    <source>
        <dbReference type="SAM" id="Phobius"/>
    </source>
</evidence>
<accession>A0A1I7WHJ2</accession>
<keyword evidence="1" id="KW-1133">Transmembrane helix</keyword>
<reference evidence="3" key="1">
    <citation type="submission" date="2016-11" db="UniProtKB">
        <authorList>
            <consortium name="WormBaseParasite"/>
        </authorList>
    </citation>
    <scope>IDENTIFICATION</scope>
</reference>